<dbReference type="PANTHER" id="PTHR21666">
    <property type="entry name" value="PEPTIDASE-RELATED"/>
    <property type="match status" value="1"/>
</dbReference>
<keyword evidence="1 2" id="KW-0732">Signal</keyword>
<reference evidence="5" key="2">
    <citation type="submission" date="2019-02" db="EMBL/GenBank/DDBJ databases">
        <title>Granulicella sibirica sp. nov., a psychrotolerant acidobacterium isolated from an organic soil layer in forested tundra, West Siberia.</title>
        <authorList>
            <person name="Oshkin I.Y."/>
            <person name="Kulichevskaya I.S."/>
            <person name="Rijpstra W.I.C."/>
            <person name="Sinninghe Damste J.S."/>
            <person name="Rakitin A.L."/>
            <person name="Ravin N.V."/>
            <person name="Dedysh S.N."/>
        </authorList>
    </citation>
    <scope>NUCLEOTIDE SEQUENCE [LARGE SCALE GENOMIC DNA]</scope>
    <source>
        <strain evidence="5">AF10</strain>
    </source>
</reference>
<comment type="caution">
    <text evidence="4">The sequence shown here is derived from an EMBL/GenBank/DDBJ whole genome shotgun (WGS) entry which is preliminary data.</text>
</comment>
<dbReference type="OrthoDB" id="9805799at2"/>
<proteinExistence type="predicted"/>
<dbReference type="InterPro" id="IPR050570">
    <property type="entry name" value="Cell_wall_metabolism_enzyme"/>
</dbReference>
<feature type="signal peptide" evidence="2">
    <location>
        <begin position="1"/>
        <end position="20"/>
    </location>
</feature>
<dbReference type="SUPFAM" id="SSF51261">
    <property type="entry name" value="Duplicated hybrid motif"/>
    <property type="match status" value="1"/>
</dbReference>
<evidence type="ECO:0000256" key="2">
    <source>
        <dbReference type="SAM" id="SignalP"/>
    </source>
</evidence>
<dbReference type="Gene3D" id="2.70.70.10">
    <property type="entry name" value="Glucose Permease (Domain IIA)"/>
    <property type="match status" value="1"/>
</dbReference>
<dbReference type="AlphaFoldDB" id="A0A4Q0SZX6"/>
<dbReference type="InterPro" id="IPR016047">
    <property type="entry name" value="M23ase_b-sheet_dom"/>
</dbReference>
<dbReference type="Pfam" id="PF01551">
    <property type="entry name" value="Peptidase_M23"/>
    <property type="match status" value="1"/>
</dbReference>
<reference evidence="4 5" key="1">
    <citation type="submission" date="2018-11" db="EMBL/GenBank/DDBJ databases">
        <authorList>
            <person name="Mardanov A.V."/>
            <person name="Ravin N.V."/>
            <person name="Dedysh S.N."/>
        </authorList>
    </citation>
    <scope>NUCLEOTIDE SEQUENCE [LARGE SCALE GENOMIC DNA]</scope>
    <source>
        <strain evidence="4 5">AF10</strain>
    </source>
</reference>
<dbReference type="PROSITE" id="PS51257">
    <property type="entry name" value="PROKAR_LIPOPROTEIN"/>
    <property type="match status" value="1"/>
</dbReference>
<dbReference type="Proteomes" id="UP000289437">
    <property type="component" value="Unassembled WGS sequence"/>
</dbReference>
<feature type="chain" id="PRO_5020982607" evidence="2">
    <location>
        <begin position="21"/>
        <end position="432"/>
    </location>
</feature>
<gene>
    <name evidence="4" type="ORF">GRAN_2457</name>
</gene>
<evidence type="ECO:0000313" key="4">
    <source>
        <dbReference type="EMBL" id="RXH55600.1"/>
    </source>
</evidence>
<dbReference type="InterPro" id="IPR011055">
    <property type="entry name" value="Dup_hybrid_motif"/>
</dbReference>
<name>A0A4Q0SZX6_9BACT</name>
<evidence type="ECO:0000256" key="1">
    <source>
        <dbReference type="ARBA" id="ARBA00022729"/>
    </source>
</evidence>
<accession>A0A4Q0SZX6</accession>
<organism evidence="4 5">
    <name type="scientific">Granulicella sibirica</name>
    <dbReference type="NCBI Taxonomy" id="2479048"/>
    <lineage>
        <taxon>Bacteria</taxon>
        <taxon>Pseudomonadati</taxon>
        <taxon>Acidobacteriota</taxon>
        <taxon>Terriglobia</taxon>
        <taxon>Terriglobales</taxon>
        <taxon>Acidobacteriaceae</taxon>
        <taxon>Granulicella</taxon>
    </lineage>
</organism>
<dbReference type="GO" id="GO:0004222">
    <property type="term" value="F:metalloendopeptidase activity"/>
    <property type="evidence" value="ECO:0007669"/>
    <property type="project" value="TreeGrafter"/>
</dbReference>
<sequence>MKTPILAANLLVLPMLLALTGCEKPTVDVPSSVTTIGQVTPVAVHVRDPHGVSKFTATLTQNGAEYKAFELAAPSKAADTAVSFEIGAKTTPQLKDGSAKLVLEATSGGLMHEKTRVERDVNVVTQPPSVSADSEQHYLYLGMADLATLNVTGASTSAGVRVGDQTFRAWPMPGGKPGMFSLFAFAWNMPQGTTPVVFASNGANEVSTPLTVIFPKKEQPVYTQHEIQVSDQFMQKVLGELDPGGSGDPVERFVKVNTEMRKSNNRTLADLRLKTADSFLWHQPFIRQAHSQAEATFADVRSYMYHGKKIDQQVHLGYDLAVTQHVGVEASNDGKVVWAAPLGIYGNCVVLDHGYGLQTIYGHMSRIDVHEGDMVKRSQVMGLSGMTGMAGGDHIHFAMQLDGVQIDPKEWWDEHWIKDHVLKRVDVAGFEK</sequence>
<feature type="domain" description="M23ase beta-sheet core" evidence="3">
    <location>
        <begin position="314"/>
        <end position="408"/>
    </location>
</feature>
<dbReference type="RefSeq" id="WP_128913224.1">
    <property type="nucleotide sequence ID" value="NZ_RDSM01000002.1"/>
</dbReference>
<evidence type="ECO:0000313" key="5">
    <source>
        <dbReference type="Proteomes" id="UP000289437"/>
    </source>
</evidence>
<protein>
    <submittedName>
        <fullName evidence="4">Metalloendopeptidase</fullName>
    </submittedName>
</protein>
<dbReference type="CDD" id="cd12797">
    <property type="entry name" value="M23_peptidase"/>
    <property type="match status" value="1"/>
</dbReference>
<evidence type="ECO:0000259" key="3">
    <source>
        <dbReference type="Pfam" id="PF01551"/>
    </source>
</evidence>
<dbReference type="EMBL" id="RDSM01000002">
    <property type="protein sequence ID" value="RXH55600.1"/>
    <property type="molecule type" value="Genomic_DNA"/>
</dbReference>
<keyword evidence="5" id="KW-1185">Reference proteome</keyword>
<dbReference type="PANTHER" id="PTHR21666:SF289">
    <property type="entry name" value="L-ALA--D-GLU ENDOPEPTIDASE"/>
    <property type="match status" value="1"/>
</dbReference>